<dbReference type="InterPro" id="IPR016036">
    <property type="entry name" value="Malonyl_transacylase_ACP-bd"/>
</dbReference>
<evidence type="ECO:0000256" key="5">
    <source>
        <dbReference type="ARBA" id="ARBA00048462"/>
    </source>
</evidence>
<dbReference type="InterPro" id="IPR001227">
    <property type="entry name" value="Ac_transferase_dom_sf"/>
</dbReference>
<gene>
    <name evidence="9" type="primary">fabD</name>
    <name evidence="9" type="ORF">SCARR_02642</name>
</gene>
<dbReference type="InterPro" id="IPR004410">
    <property type="entry name" value="Malonyl_CoA-ACP_transAc_FabD"/>
</dbReference>
<organism evidence="9 10">
    <name type="scientific">Pontiella sulfatireligans</name>
    <dbReference type="NCBI Taxonomy" id="2750658"/>
    <lineage>
        <taxon>Bacteria</taxon>
        <taxon>Pseudomonadati</taxon>
        <taxon>Kiritimatiellota</taxon>
        <taxon>Kiritimatiellia</taxon>
        <taxon>Kiritimatiellales</taxon>
        <taxon>Pontiellaceae</taxon>
        <taxon>Pontiella</taxon>
    </lineage>
</organism>
<evidence type="ECO:0000256" key="3">
    <source>
        <dbReference type="ARBA" id="ARBA00022679"/>
    </source>
</evidence>
<keyword evidence="10" id="KW-1185">Reference proteome</keyword>
<dbReference type="InterPro" id="IPR016035">
    <property type="entry name" value="Acyl_Trfase/lysoPLipase"/>
</dbReference>
<dbReference type="NCBIfam" id="TIGR00128">
    <property type="entry name" value="fabD"/>
    <property type="match status" value="1"/>
</dbReference>
<feature type="active site" evidence="7">
    <location>
        <position position="92"/>
    </location>
</feature>
<dbReference type="SUPFAM" id="SSF52151">
    <property type="entry name" value="FabD/lysophospholipase-like"/>
    <property type="match status" value="1"/>
</dbReference>
<sequence>MKRAIVFPGQGSQVVGMGRDLAEAIPECKALFDQANDILGYDLAGICFEGPQEELNKSNHAQLGIFVASAAAFKALELKQPDIEYDILAGHSLGEWTALYVAGAVSFEDTIKILKARGEFMQAACEENPGAMLAVMNVAGEVLVKVAEEAGCQVANFNSLAQTVLSGTAESIDKAEVLCKEAGAKRAIRLPVAGAFHSSLMQPAADKMAAFLAGVELAETNVPVLSNVTAGFHESASISDNMVKQITSSVQWVASVQRLAADGVEEIVECGPGKVLAGLIKRIDKDVAVRNIGQLTDLEKE</sequence>
<evidence type="ECO:0000313" key="10">
    <source>
        <dbReference type="Proteomes" id="UP000346198"/>
    </source>
</evidence>
<dbReference type="GO" id="GO:0005829">
    <property type="term" value="C:cytosol"/>
    <property type="evidence" value="ECO:0007669"/>
    <property type="project" value="TreeGrafter"/>
</dbReference>
<dbReference type="GO" id="GO:0004314">
    <property type="term" value="F:[acyl-carrier-protein] S-malonyltransferase activity"/>
    <property type="evidence" value="ECO:0007669"/>
    <property type="project" value="UniProtKB-EC"/>
</dbReference>
<dbReference type="Gene3D" id="3.30.70.250">
    <property type="entry name" value="Malonyl-CoA ACP transacylase, ACP-binding"/>
    <property type="match status" value="1"/>
</dbReference>
<dbReference type="InterPro" id="IPR014043">
    <property type="entry name" value="Acyl_transferase_dom"/>
</dbReference>
<dbReference type="Proteomes" id="UP000346198">
    <property type="component" value="Unassembled WGS sequence"/>
</dbReference>
<comment type="catalytic activity">
    <reaction evidence="5 6">
        <text>holo-[ACP] + malonyl-CoA = malonyl-[ACP] + CoA</text>
        <dbReference type="Rhea" id="RHEA:41792"/>
        <dbReference type="Rhea" id="RHEA-COMP:9623"/>
        <dbReference type="Rhea" id="RHEA-COMP:9685"/>
        <dbReference type="ChEBI" id="CHEBI:57287"/>
        <dbReference type="ChEBI" id="CHEBI:57384"/>
        <dbReference type="ChEBI" id="CHEBI:64479"/>
        <dbReference type="ChEBI" id="CHEBI:78449"/>
        <dbReference type="EC" id="2.3.1.39"/>
    </reaction>
</comment>
<dbReference type="SMART" id="SM00827">
    <property type="entry name" value="PKS_AT"/>
    <property type="match status" value="1"/>
</dbReference>
<evidence type="ECO:0000256" key="1">
    <source>
        <dbReference type="ARBA" id="ARBA00013258"/>
    </source>
</evidence>
<dbReference type="RefSeq" id="WP_168433278.1">
    <property type="nucleotide sequence ID" value="NZ_CAAHFH010000001.1"/>
</dbReference>
<reference evidence="9 10" key="1">
    <citation type="submission" date="2019-04" db="EMBL/GenBank/DDBJ databases">
        <authorList>
            <person name="Van Vliet M D."/>
        </authorList>
    </citation>
    <scope>NUCLEOTIDE SEQUENCE [LARGE SCALE GENOMIC DNA]</scope>
    <source>
        <strain evidence="9 10">F21</strain>
    </source>
</reference>
<dbReference type="PANTHER" id="PTHR42681:SF1">
    <property type="entry name" value="MALONYL-COA-ACYL CARRIER PROTEIN TRANSACYLASE, MITOCHONDRIAL"/>
    <property type="match status" value="1"/>
</dbReference>
<evidence type="ECO:0000256" key="7">
    <source>
        <dbReference type="PIRSR" id="PIRSR000446-1"/>
    </source>
</evidence>
<evidence type="ECO:0000259" key="8">
    <source>
        <dbReference type="SMART" id="SM00827"/>
    </source>
</evidence>
<dbReference type="AlphaFoldDB" id="A0A6C2UMC7"/>
<feature type="domain" description="Malonyl-CoA:ACP transacylase (MAT)" evidence="8">
    <location>
        <begin position="6"/>
        <end position="297"/>
    </location>
</feature>
<dbReference type="GO" id="GO:0006633">
    <property type="term" value="P:fatty acid biosynthetic process"/>
    <property type="evidence" value="ECO:0007669"/>
    <property type="project" value="TreeGrafter"/>
</dbReference>
<keyword evidence="3 6" id="KW-0808">Transferase</keyword>
<dbReference type="Gene3D" id="3.40.366.10">
    <property type="entry name" value="Malonyl-Coenzyme A Acyl Carrier Protein, domain 2"/>
    <property type="match status" value="1"/>
</dbReference>
<name>A0A6C2UMC7_9BACT</name>
<protein>
    <recommendedName>
        <fullName evidence="2 6">Malonyl CoA-acyl carrier protein transacylase</fullName>
        <ecNumber evidence="1 6">2.3.1.39</ecNumber>
    </recommendedName>
</protein>
<dbReference type="InterPro" id="IPR050858">
    <property type="entry name" value="Mal-CoA-ACP_Trans/PKS_FabD"/>
</dbReference>
<dbReference type="EMBL" id="CAAHFH010000001">
    <property type="protein sequence ID" value="VGO20577.1"/>
    <property type="molecule type" value="Genomic_DNA"/>
</dbReference>
<evidence type="ECO:0000256" key="6">
    <source>
        <dbReference type="PIRNR" id="PIRNR000446"/>
    </source>
</evidence>
<dbReference type="PANTHER" id="PTHR42681">
    <property type="entry name" value="MALONYL-COA-ACYL CARRIER PROTEIN TRANSACYLASE, MITOCHONDRIAL"/>
    <property type="match status" value="1"/>
</dbReference>
<feature type="active site" evidence="7">
    <location>
        <position position="197"/>
    </location>
</feature>
<evidence type="ECO:0000256" key="4">
    <source>
        <dbReference type="ARBA" id="ARBA00023315"/>
    </source>
</evidence>
<proteinExistence type="inferred from homology"/>
<dbReference type="SUPFAM" id="SSF55048">
    <property type="entry name" value="Probable ACP-binding domain of malonyl-CoA ACP transacylase"/>
    <property type="match status" value="1"/>
</dbReference>
<dbReference type="InterPro" id="IPR024925">
    <property type="entry name" value="Malonyl_CoA-ACP_transAc"/>
</dbReference>
<comment type="similarity">
    <text evidence="6">Belongs to the fabD family.</text>
</comment>
<evidence type="ECO:0000256" key="2">
    <source>
        <dbReference type="ARBA" id="ARBA00018953"/>
    </source>
</evidence>
<accession>A0A6C2UMC7</accession>
<evidence type="ECO:0000313" key="9">
    <source>
        <dbReference type="EMBL" id="VGO20577.1"/>
    </source>
</evidence>
<keyword evidence="4 6" id="KW-0012">Acyltransferase</keyword>
<dbReference type="Pfam" id="PF00698">
    <property type="entry name" value="Acyl_transf_1"/>
    <property type="match status" value="1"/>
</dbReference>
<dbReference type="PIRSF" id="PIRSF000446">
    <property type="entry name" value="Mct"/>
    <property type="match status" value="1"/>
</dbReference>
<dbReference type="EC" id="2.3.1.39" evidence="1 6"/>